<comment type="catalytic activity">
    <reaction evidence="1">
        <text>ATP + protein L-histidine = ADP + protein N-phospho-L-histidine.</text>
        <dbReference type="EC" id="2.7.13.3"/>
    </reaction>
</comment>
<accession>A0A1I2I4A4</accession>
<keyword evidence="5" id="KW-0547">Nucleotide-binding</keyword>
<dbReference type="PANTHER" id="PTHR43065:SF10">
    <property type="entry name" value="PEROXIDE STRESS-ACTIVATED HISTIDINE KINASE MAK3"/>
    <property type="match status" value="1"/>
</dbReference>
<evidence type="ECO:0000256" key="2">
    <source>
        <dbReference type="ARBA" id="ARBA00012438"/>
    </source>
</evidence>
<keyword evidence="4" id="KW-0808">Transferase</keyword>
<evidence type="ECO:0000256" key="5">
    <source>
        <dbReference type="ARBA" id="ARBA00022741"/>
    </source>
</evidence>
<keyword evidence="12" id="KW-1185">Reference proteome</keyword>
<dbReference type="RefSeq" id="WP_091548163.1">
    <property type="nucleotide sequence ID" value="NZ_FONY01000028.1"/>
</dbReference>
<evidence type="ECO:0000256" key="7">
    <source>
        <dbReference type="ARBA" id="ARBA00022840"/>
    </source>
</evidence>
<name>A0A1I2I4A4_9BACT</name>
<proteinExistence type="predicted"/>
<evidence type="ECO:0000256" key="4">
    <source>
        <dbReference type="ARBA" id="ARBA00022679"/>
    </source>
</evidence>
<reference evidence="11 12" key="1">
    <citation type="submission" date="2016-10" db="EMBL/GenBank/DDBJ databases">
        <authorList>
            <person name="de Groot N.N."/>
        </authorList>
    </citation>
    <scope>NUCLEOTIDE SEQUENCE [LARGE SCALE GENOMIC DNA]</scope>
    <source>
        <strain>GEY</strain>
        <strain evidence="12">DSM 9560</strain>
    </source>
</reference>
<keyword evidence="3" id="KW-0597">Phosphoprotein</keyword>
<dbReference type="Gene3D" id="3.30.565.10">
    <property type="entry name" value="Histidine kinase-like ATPase, C-terminal domain"/>
    <property type="match status" value="1"/>
</dbReference>
<evidence type="ECO:0000256" key="3">
    <source>
        <dbReference type="ARBA" id="ARBA00022553"/>
    </source>
</evidence>
<dbReference type="OrthoDB" id="1931120at2"/>
<keyword evidence="9" id="KW-0812">Transmembrane</keyword>
<organism evidence="11 12">
    <name type="scientific">Thermoflexibacter ruber</name>
    <dbReference type="NCBI Taxonomy" id="1003"/>
    <lineage>
        <taxon>Bacteria</taxon>
        <taxon>Pseudomonadati</taxon>
        <taxon>Bacteroidota</taxon>
        <taxon>Cytophagia</taxon>
        <taxon>Cytophagales</taxon>
        <taxon>Thermoflexibacteraceae</taxon>
        <taxon>Thermoflexibacter</taxon>
    </lineage>
</organism>
<evidence type="ECO:0000256" key="1">
    <source>
        <dbReference type="ARBA" id="ARBA00000085"/>
    </source>
</evidence>
<dbReference type="Proteomes" id="UP000199513">
    <property type="component" value="Unassembled WGS sequence"/>
</dbReference>
<dbReference type="InterPro" id="IPR036890">
    <property type="entry name" value="HATPase_C_sf"/>
</dbReference>
<dbReference type="InterPro" id="IPR005467">
    <property type="entry name" value="His_kinase_dom"/>
</dbReference>
<gene>
    <name evidence="11" type="ORF">SAMN04488541_102848</name>
</gene>
<dbReference type="EC" id="2.7.13.3" evidence="2"/>
<dbReference type="GO" id="GO:0005524">
    <property type="term" value="F:ATP binding"/>
    <property type="evidence" value="ECO:0007669"/>
    <property type="project" value="UniProtKB-KW"/>
</dbReference>
<dbReference type="PANTHER" id="PTHR43065">
    <property type="entry name" value="SENSOR HISTIDINE KINASE"/>
    <property type="match status" value="1"/>
</dbReference>
<dbReference type="PRINTS" id="PR00344">
    <property type="entry name" value="BCTRLSENSOR"/>
</dbReference>
<dbReference type="InterPro" id="IPR003594">
    <property type="entry name" value="HATPase_dom"/>
</dbReference>
<feature type="transmembrane region" description="Helical" evidence="9">
    <location>
        <begin position="12"/>
        <end position="29"/>
    </location>
</feature>
<keyword evidence="9" id="KW-1133">Transmembrane helix</keyword>
<dbReference type="GO" id="GO:0000160">
    <property type="term" value="P:phosphorelay signal transduction system"/>
    <property type="evidence" value="ECO:0007669"/>
    <property type="project" value="UniProtKB-KW"/>
</dbReference>
<feature type="transmembrane region" description="Helical" evidence="9">
    <location>
        <begin position="149"/>
        <end position="169"/>
    </location>
</feature>
<keyword evidence="6 11" id="KW-0418">Kinase</keyword>
<evidence type="ECO:0000256" key="9">
    <source>
        <dbReference type="SAM" id="Phobius"/>
    </source>
</evidence>
<dbReference type="SUPFAM" id="SSF55874">
    <property type="entry name" value="ATPase domain of HSP90 chaperone/DNA topoisomerase II/histidine kinase"/>
    <property type="match status" value="1"/>
</dbReference>
<evidence type="ECO:0000256" key="6">
    <source>
        <dbReference type="ARBA" id="ARBA00022777"/>
    </source>
</evidence>
<dbReference type="InterPro" id="IPR004358">
    <property type="entry name" value="Sig_transdc_His_kin-like_C"/>
</dbReference>
<evidence type="ECO:0000256" key="8">
    <source>
        <dbReference type="ARBA" id="ARBA00023012"/>
    </source>
</evidence>
<feature type="domain" description="Histidine kinase" evidence="10">
    <location>
        <begin position="187"/>
        <end position="392"/>
    </location>
</feature>
<dbReference type="PROSITE" id="PS50109">
    <property type="entry name" value="HIS_KIN"/>
    <property type="match status" value="1"/>
</dbReference>
<dbReference type="AlphaFoldDB" id="A0A1I2I4A4"/>
<evidence type="ECO:0000313" key="11">
    <source>
        <dbReference type="EMBL" id="SFF36463.1"/>
    </source>
</evidence>
<evidence type="ECO:0000259" key="10">
    <source>
        <dbReference type="PROSITE" id="PS50109"/>
    </source>
</evidence>
<dbReference type="GO" id="GO:0004673">
    <property type="term" value="F:protein histidine kinase activity"/>
    <property type="evidence" value="ECO:0007669"/>
    <property type="project" value="UniProtKB-EC"/>
</dbReference>
<dbReference type="STRING" id="1003.SAMN04488541_102848"/>
<dbReference type="SMART" id="SM00387">
    <property type="entry name" value="HATPase_c"/>
    <property type="match status" value="1"/>
</dbReference>
<keyword evidence="9" id="KW-0472">Membrane</keyword>
<dbReference type="Pfam" id="PF02518">
    <property type="entry name" value="HATPase_c"/>
    <property type="match status" value="1"/>
</dbReference>
<dbReference type="EMBL" id="FONY01000028">
    <property type="protein sequence ID" value="SFF36463.1"/>
    <property type="molecule type" value="Genomic_DNA"/>
</dbReference>
<protein>
    <recommendedName>
        <fullName evidence="2">histidine kinase</fullName>
        <ecNumber evidence="2">2.7.13.3</ecNumber>
    </recommendedName>
</protein>
<evidence type="ECO:0000313" key="12">
    <source>
        <dbReference type="Proteomes" id="UP000199513"/>
    </source>
</evidence>
<keyword evidence="7" id="KW-0067">ATP-binding</keyword>
<keyword evidence="8" id="KW-0902">Two-component regulatory system</keyword>
<sequence length="400" mass="45687">MINIYERSPLVNWVLLSIAILIGIASIIYTNSLVNRLLIQEEKQIALFAKGQEFLANAEPSENLNFLMEEIIASNNSIPVVLADADGVPIDSRNLDLPQETEMKKKLMEEEIEKMKKEHPPIVLTLDSASNMKQYVYYKNSSLVNQLRYFPYVQLTVILIFFILVYSLFSYSRKAEQNRVWVGLAKETAHQLGTPLSSLIAWVEYMRLDENIGEEIVEELEKDVKRFETITARFSSIGSVPALKTENIKEVLEECVNYLQKRVSSKVSFLLHIKDDELPVPMNKSLFEWVIENICKNAVDAMNGVGDIDIYVSHTKDDKHLVIDIKDTGKGIPKSKLKTVFRPGFTTKKRGWGLGLTLAKRIIENYHKGKIFVLRSEIDLGTTFRIVLPTLKVQKVHIKN</sequence>